<evidence type="ECO:0000256" key="2">
    <source>
        <dbReference type="SAM" id="MobiDB-lite"/>
    </source>
</evidence>
<feature type="domain" description="CCHC-type" evidence="3">
    <location>
        <begin position="205"/>
        <end position="219"/>
    </location>
</feature>
<dbReference type="PANTHER" id="PTHR15503">
    <property type="entry name" value="LDOC1 RELATED"/>
    <property type="match status" value="1"/>
</dbReference>
<dbReference type="GO" id="GO:0008270">
    <property type="term" value="F:zinc ion binding"/>
    <property type="evidence" value="ECO:0007669"/>
    <property type="project" value="UniProtKB-KW"/>
</dbReference>
<dbReference type="PROSITE" id="PS00141">
    <property type="entry name" value="ASP_PROTEASE"/>
    <property type="match status" value="1"/>
</dbReference>
<protein>
    <submittedName>
        <fullName evidence="4">Transcription factor interactor and regulator CCHC(Zn) family</fullName>
    </submittedName>
</protein>
<evidence type="ECO:0000259" key="3">
    <source>
        <dbReference type="PROSITE" id="PS50158"/>
    </source>
</evidence>
<keyword evidence="1" id="KW-0479">Metal-binding</keyword>
<dbReference type="Pfam" id="PF03732">
    <property type="entry name" value="Retrotrans_gag"/>
    <property type="match status" value="1"/>
</dbReference>
<evidence type="ECO:0000313" key="4">
    <source>
        <dbReference type="EMBL" id="KAF5818320.1"/>
    </source>
</evidence>
<dbReference type="AlphaFoldDB" id="A0A9K3JPP7"/>
<reference evidence="4" key="1">
    <citation type="journal article" date="2017" name="Nature">
        <title>The sunflower genome provides insights into oil metabolism, flowering and Asterid evolution.</title>
        <authorList>
            <person name="Badouin H."/>
            <person name="Gouzy J."/>
            <person name="Grassa C.J."/>
            <person name="Murat F."/>
            <person name="Staton S.E."/>
            <person name="Cottret L."/>
            <person name="Lelandais-Briere C."/>
            <person name="Owens G.L."/>
            <person name="Carrere S."/>
            <person name="Mayjonade B."/>
            <person name="Legrand L."/>
            <person name="Gill N."/>
            <person name="Kane N.C."/>
            <person name="Bowers J.E."/>
            <person name="Hubner S."/>
            <person name="Bellec A."/>
            <person name="Berard A."/>
            <person name="Berges H."/>
            <person name="Blanchet N."/>
            <person name="Boniface M.C."/>
            <person name="Brunel D."/>
            <person name="Catrice O."/>
            <person name="Chaidir N."/>
            <person name="Claudel C."/>
            <person name="Donnadieu C."/>
            <person name="Faraut T."/>
            <person name="Fievet G."/>
            <person name="Helmstetter N."/>
            <person name="King M."/>
            <person name="Knapp S.J."/>
            <person name="Lai Z."/>
            <person name="Le Paslier M.C."/>
            <person name="Lippi Y."/>
            <person name="Lorenzon L."/>
            <person name="Mandel J.R."/>
            <person name="Marage G."/>
            <person name="Marchand G."/>
            <person name="Marquand E."/>
            <person name="Bret-Mestries E."/>
            <person name="Morien E."/>
            <person name="Nambeesan S."/>
            <person name="Nguyen T."/>
            <person name="Pegot-Espagnet P."/>
            <person name="Pouilly N."/>
            <person name="Raftis F."/>
            <person name="Sallet E."/>
            <person name="Schiex T."/>
            <person name="Thomas J."/>
            <person name="Vandecasteele C."/>
            <person name="Vares D."/>
            <person name="Vear F."/>
            <person name="Vautrin S."/>
            <person name="Crespi M."/>
            <person name="Mangin B."/>
            <person name="Burke J.M."/>
            <person name="Salse J."/>
            <person name="Munos S."/>
            <person name="Vincourt P."/>
            <person name="Rieseberg L.H."/>
            <person name="Langlade N.B."/>
        </authorList>
    </citation>
    <scope>NUCLEOTIDE SEQUENCE</scope>
    <source>
        <tissue evidence="4">Leaves</tissue>
    </source>
</reference>
<evidence type="ECO:0000313" key="5">
    <source>
        <dbReference type="Proteomes" id="UP000215914"/>
    </source>
</evidence>
<dbReference type="Gene3D" id="4.10.60.10">
    <property type="entry name" value="Zinc finger, CCHC-type"/>
    <property type="match status" value="1"/>
</dbReference>
<dbReference type="SMART" id="SM00343">
    <property type="entry name" value="ZnF_C2HC"/>
    <property type="match status" value="2"/>
</dbReference>
<dbReference type="SUPFAM" id="SSF57756">
    <property type="entry name" value="Retrovirus zinc finger-like domains"/>
    <property type="match status" value="1"/>
</dbReference>
<dbReference type="Gene3D" id="2.40.70.10">
    <property type="entry name" value="Acid Proteases"/>
    <property type="match status" value="1"/>
</dbReference>
<dbReference type="InterPro" id="IPR005162">
    <property type="entry name" value="Retrotrans_gag_dom"/>
</dbReference>
<dbReference type="Pfam" id="PF00098">
    <property type="entry name" value="zf-CCHC"/>
    <property type="match status" value="1"/>
</dbReference>
<keyword evidence="1" id="KW-0862">Zinc</keyword>
<dbReference type="InterPro" id="IPR021109">
    <property type="entry name" value="Peptidase_aspartic_dom_sf"/>
</dbReference>
<feature type="domain" description="CCHC-type" evidence="3">
    <location>
        <begin position="250"/>
        <end position="265"/>
    </location>
</feature>
<dbReference type="InterPro" id="IPR032567">
    <property type="entry name" value="RTL1-rel"/>
</dbReference>
<dbReference type="InterPro" id="IPR036875">
    <property type="entry name" value="Znf_CCHC_sf"/>
</dbReference>
<dbReference type="GO" id="GO:0003676">
    <property type="term" value="F:nucleic acid binding"/>
    <property type="evidence" value="ECO:0007669"/>
    <property type="project" value="InterPro"/>
</dbReference>
<dbReference type="SUPFAM" id="SSF50630">
    <property type="entry name" value="Acid proteases"/>
    <property type="match status" value="1"/>
</dbReference>
<reference evidence="4" key="2">
    <citation type="submission" date="2020-06" db="EMBL/GenBank/DDBJ databases">
        <title>Helianthus annuus Genome sequencing and assembly Release 2.</title>
        <authorList>
            <person name="Gouzy J."/>
            <person name="Langlade N."/>
            <person name="Munos S."/>
        </authorList>
    </citation>
    <scope>NUCLEOTIDE SEQUENCE</scope>
    <source>
        <tissue evidence="4">Leaves</tissue>
    </source>
</reference>
<feature type="region of interest" description="Disordered" evidence="2">
    <location>
        <begin position="110"/>
        <end position="153"/>
    </location>
</feature>
<proteinExistence type="predicted"/>
<evidence type="ECO:0000256" key="1">
    <source>
        <dbReference type="PROSITE-ProRule" id="PRU00047"/>
    </source>
</evidence>
<dbReference type="InterPro" id="IPR001969">
    <property type="entry name" value="Aspartic_peptidase_AS"/>
</dbReference>
<keyword evidence="5" id="KW-1185">Reference proteome</keyword>
<dbReference type="Pfam" id="PF08284">
    <property type="entry name" value="RVP_2"/>
    <property type="match status" value="1"/>
</dbReference>
<sequence>MRDRGADVALGQTWEELRTLMMREFCPRHEQRALEDEFNDLKQVSGEHRAYTDRYEELSLLCPTMVTPLDKAIERYIDGLPDPVQDIVTGSHPTTVRQAIELAATLTESQIKKGKLHRKGDKKQKQSDSAKESKGKKAAESSKKSRKRKASKNFAVTAQTNQAATNQAAQNQAAQPAAKRQYAGNAPLCNRCNSHHQPQMQCRICTNCGKSGHLANTCRFAPNQNQAAQNPAVQNPAQNPARPHFPPGSCFNCGDLTHYRNNCPRLANANQAPARGRAFNLNANEARADNEVVNGTFLVNNHPASVLFDSGADKSFVSLAFEPLLAMTRTKLGKPLTVEVASGEPVVLDSVLRNCQLNLNNHLFPIDLTPMQLGSLL</sequence>
<dbReference type="GO" id="GO:0006508">
    <property type="term" value="P:proteolysis"/>
    <property type="evidence" value="ECO:0007669"/>
    <property type="project" value="InterPro"/>
</dbReference>
<feature type="compositionally biased region" description="Basic residues" evidence="2">
    <location>
        <begin position="112"/>
        <end position="122"/>
    </location>
</feature>
<dbReference type="Gramene" id="mRNA:HanXRQr2_Chr02g0063721">
    <property type="protein sequence ID" value="CDS:HanXRQr2_Chr02g0063721.1"/>
    <property type="gene ID" value="HanXRQr2_Chr02g0063721"/>
</dbReference>
<dbReference type="EMBL" id="MNCJ02000317">
    <property type="protein sequence ID" value="KAF5818320.1"/>
    <property type="molecule type" value="Genomic_DNA"/>
</dbReference>
<name>A0A9K3JPP7_HELAN</name>
<dbReference type="InterPro" id="IPR001878">
    <property type="entry name" value="Znf_CCHC"/>
</dbReference>
<dbReference type="Proteomes" id="UP000215914">
    <property type="component" value="Unassembled WGS sequence"/>
</dbReference>
<feature type="compositionally biased region" description="Basic and acidic residues" evidence="2">
    <location>
        <begin position="123"/>
        <end position="143"/>
    </location>
</feature>
<dbReference type="CDD" id="cd00303">
    <property type="entry name" value="retropepsin_like"/>
    <property type="match status" value="1"/>
</dbReference>
<keyword evidence="1" id="KW-0863">Zinc-finger</keyword>
<comment type="caution">
    <text evidence="4">The sequence shown here is derived from an EMBL/GenBank/DDBJ whole genome shotgun (WGS) entry which is preliminary data.</text>
</comment>
<gene>
    <name evidence="4" type="ORF">HanXRQr2_Chr02g0063721</name>
</gene>
<dbReference type="PROSITE" id="PS50158">
    <property type="entry name" value="ZF_CCHC"/>
    <property type="match status" value="2"/>
</dbReference>
<dbReference type="PANTHER" id="PTHR15503:SF45">
    <property type="entry name" value="RNA-DIRECTED DNA POLYMERASE HOMOLOG"/>
    <property type="match status" value="1"/>
</dbReference>
<organism evidence="4 5">
    <name type="scientific">Helianthus annuus</name>
    <name type="common">Common sunflower</name>
    <dbReference type="NCBI Taxonomy" id="4232"/>
    <lineage>
        <taxon>Eukaryota</taxon>
        <taxon>Viridiplantae</taxon>
        <taxon>Streptophyta</taxon>
        <taxon>Embryophyta</taxon>
        <taxon>Tracheophyta</taxon>
        <taxon>Spermatophyta</taxon>
        <taxon>Magnoliopsida</taxon>
        <taxon>eudicotyledons</taxon>
        <taxon>Gunneridae</taxon>
        <taxon>Pentapetalae</taxon>
        <taxon>asterids</taxon>
        <taxon>campanulids</taxon>
        <taxon>Asterales</taxon>
        <taxon>Asteraceae</taxon>
        <taxon>Asteroideae</taxon>
        <taxon>Heliantheae alliance</taxon>
        <taxon>Heliantheae</taxon>
        <taxon>Helianthus</taxon>
    </lineage>
</organism>
<accession>A0A9K3JPP7</accession>
<dbReference type="GO" id="GO:0004190">
    <property type="term" value="F:aspartic-type endopeptidase activity"/>
    <property type="evidence" value="ECO:0007669"/>
    <property type="project" value="InterPro"/>
</dbReference>